<proteinExistence type="inferred from homology"/>
<protein>
    <recommendedName>
        <fullName evidence="10">E3 ubiquitin-protein ligase</fullName>
        <ecNumber evidence="10">2.3.2.27</ecNumber>
    </recommendedName>
</protein>
<dbReference type="GO" id="GO:0008270">
    <property type="term" value="F:zinc ion binding"/>
    <property type="evidence" value="ECO:0007669"/>
    <property type="project" value="UniProtKB-KW"/>
</dbReference>
<dbReference type="InterPro" id="IPR013083">
    <property type="entry name" value="Znf_RING/FYVE/PHD"/>
</dbReference>
<dbReference type="InterPro" id="IPR018121">
    <property type="entry name" value="7-in-absentia-prot_TRAF-dom"/>
</dbReference>
<evidence type="ECO:0000256" key="11">
    <source>
        <dbReference type="SAM" id="MobiDB-lite"/>
    </source>
</evidence>
<comment type="pathway">
    <text evidence="2 10">Protein modification; protein ubiquitination.</text>
</comment>
<feature type="domain" description="RING-type" evidence="12">
    <location>
        <begin position="59"/>
        <end position="94"/>
    </location>
</feature>
<dbReference type="InterPro" id="IPR049548">
    <property type="entry name" value="Sina-like_RING"/>
</dbReference>
<evidence type="ECO:0000256" key="10">
    <source>
        <dbReference type="RuleBase" id="RU201113"/>
    </source>
</evidence>
<evidence type="ECO:0000256" key="3">
    <source>
        <dbReference type="ARBA" id="ARBA00009119"/>
    </source>
</evidence>
<organism evidence="14">
    <name type="scientific">Graphocephala atropunctata</name>
    <dbReference type="NCBI Taxonomy" id="36148"/>
    <lineage>
        <taxon>Eukaryota</taxon>
        <taxon>Metazoa</taxon>
        <taxon>Ecdysozoa</taxon>
        <taxon>Arthropoda</taxon>
        <taxon>Hexapoda</taxon>
        <taxon>Insecta</taxon>
        <taxon>Pterygota</taxon>
        <taxon>Neoptera</taxon>
        <taxon>Paraneoptera</taxon>
        <taxon>Hemiptera</taxon>
        <taxon>Auchenorrhyncha</taxon>
        <taxon>Membracoidea</taxon>
        <taxon>Cicadellidae</taxon>
        <taxon>Cicadellinae</taxon>
        <taxon>Cicadellini</taxon>
        <taxon>Graphocephala</taxon>
    </lineage>
</organism>
<evidence type="ECO:0000256" key="1">
    <source>
        <dbReference type="ARBA" id="ARBA00000900"/>
    </source>
</evidence>
<feature type="compositionally biased region" description="Low complexity" evidence="11">
    <location>
        <begin position="18"/>
        <end position="27"/>
    </location>
</feature>
<evidence type="ECO:0000256" key="8">
    <source>
        <dbReference type="ARBA" id="ARBA00022833"/>
    </source>
</evidence>
<dbReference type="Pfam" id="PF21361">
    <property type="entry name" value="Sina_ZnF"/>
    <property type="match status" value="1"/>
</dbReference>
<evidence type="ECO:0000259" key="12">
    <source>
        <dbReference type="PROSITE" id="PS50089"/>
    </source>
</evidence>
<feature type="region of interest" description="Disordered" evidence="11">
    <location>
        <begin position="1"/>
        <end position="27"/>
    </location>
</feature>
<dbReference type="AlphaFoldDB" id="A0A1B6LNC6"/>
<comment type="function">
    <text evidence="10">E3 ubiquitin-protein ligase that mediates ubiquitination and subsequent proteasomal degradation of target proteins. E3 ubiquitin ligases accept ubiquitin from an E2 ubiquitin-conjugating enzyme in the form of a thioester and then directly transfers the ubiquitin to targeted substrates.</text>
</comment>
<dbReference type="SUPFAM" id="SSF57850">
    <property type="entry name" value="RING/U-box"/>
    <property type="match status" value="1"/>
</dbReference>
<evidence type="ECO:0000259" key="13">
    <source>
        <dbReference type="PROSITE" id="PS51081"/>
    </source>
</evidence>
<comment type="similarity">
    <text evidence="3 10">Belongs to the SINA (Seven in absentia) family.</text>
</comment>
<name>A0A1B6LNC6_9HEMI</name>
<dbReference type="UniPathway" id="UPA00143"/>
<comment type="domain">
    <text evidence="10">The RING-type zinc finger domain is essential for ubiquitin ligase activity.</text>
</comment>
<dbReference type="PANTHER" id="PTHR45877">
    <property type="entry name" value="E3 UBIQUITIN-PROTEIN LIGASE SIAH2"/>
    <property type="match status" value="1"/>
</dbReference>
<dbReference type="GO" id="GO:0061630">
    <property type="term" value="F:ubiquitin protein ligase activity"/>
    <property type="evidence" value="ECO:0007669"/>
    <property type="project" value="UniProtKB-EC"/>
</dbReference>
<dbReference type="FunFam" id="3.30.40.10:FF:000063">
    <property type="entry name" value="E3 ubiquitin-protein ligase"/>
    <property type="match status" value="1"/>
</dbReference>
<dbReference type="InterPro" id="IPR008974">
    <property type="entry name" value="TRAF-like"/>
</dbReference>
<dbReference type="Pfam" id="PF21362">
    <property type="entry name" value="Sina_RING"/>
    <property type="match status" value="1"/>
</dbReference>
<dbReference type="EC" id="2.3.2.27" evidence="10"/>
<dbReference type="Gene3D" id="2.60.210.10">
    <property type="entry name" value="Apoptosis, Tumor Necrosis Factor Receptor Associated Protein 2, Chain A"/>
    <property type="match status" value="1"/>
</dbReference>
<dbReference type="InterPro" id="IPR001841">
    <property type="entry name" value="Znf_RING"/>
</dbReference>
<dbReference type="CDD" id="cd03829">
    <property type="entry name" value="Sina"/>
    <property type="match status" value="1"/>
</dbReference>
<dbReference type="PROSITE" id="PS50089">
    <property type="entry name" value="ZF_RING_2"/>
    <property type="match status" value="1"/>
</dbReference>
<dbReference type="FunFam" id="3.30.40.10:FF:000050">
    <property type="entry name" value="E3 ubiquitin-protein ligase"/>
    <property type="match status" value="1"/>
</dbReference>
<dbReference type="CDD" id="cd16752">
    <property type="entry name" value="RING-HC_SIAH2"/>
    <property type="match status" value="1"/>
</dbReference>
<keyword evidence="6 9" id="KW-0863">Zinc-finger</keyword>
<dbReference type="FunFam" id="2.60.210.10:FF:000002">
    <property type="entry name" value="E3 ubiquitin-protein ligase"/>
    <property type="match status" value="1"/>
</dbReference>
<sequence length="300" mass="32448">MSVVMNAPSTKRRGTGGSMVSQTGSSSTSSQASASAASASAASGVSVPVSADLASLFECPVCFDYVLPPILQCQSGHLVCSSCRPKLTCCPTCRGPLGNIRNLAMEKVASTVLFPCKYSTSGCTMSLLHTLKAEHEEICEYRPYSCPCPGASCKWQGALEQVMPHLMMSHKSITTLQGEDIVFLATDINLPGAVDWVMMQSCFGHNFMLVLEKQEKYDGHQQFFAIVQLIGSRKQAENFAYRLELNGHRRRLTWEATPRSIHEGVSSAILNSDCLVFDTTIAQLFADTGNLGINVTISMV</sequence>
<dbReference type="PANTHER" id="PTHR45877:SF2">
    <property type="entry name" value="E3 UBIQUITIN-PROTEIN LIGASE SINA-RELATED"/>
    <property type="match status" value="1"/>
</dbReference>
<evidence type="ECO:0000256" key="9">
    <source>
        <dbReference type="PROSITE-ProRule" id="PRU00455"/>
    </source>
</evidence>
<dbReference type="GO" id="GO:0043161">
    <property type="term" value="P:proteasome-mediated ubiquitin-dependent protein catabolic process"/>
    <property type="evidence" value="ECO:0007669"/>
    <property type="project" value="TreeGrafter"/>
</dbReference>
<dbReference type="SUPFAM" id="SSF49599">
    <property type="entry name" value="TRAF domain-like"/>
    <property type="match status" value="1"/>
</dbReference>
<accession>A0A1B6LNC6</accession>
<comment type="catalytic activity">
    <reaction evidence="1 10">
        <text>S-ubiquitinyl-[E2 ubiquitin-conjugating enzyme]-L-cysteine + [acceptor protein]-L-lysine = [E2 ubiquitin-conjugating enzyme]-L-cysteine + N(6)-ubiquitinyl-[acceptor protein]-L-lysine.</text>
        <dbReference type="EC" id="2.3.2.27"/>
    </reaction>
</comment>
<evidence type="ECO:0000313" key="14">
    <source>
        <dbReference type="EMBL" id="JAT25167.1"/>
    </source>
</evidence>
<dbReference type="Pfam" id="PF03145">
    <property type="entry name" value="Sina_TRAF"/>
    <property type="match status" value="1"/>
</dbReference>
<keyword evidence="4" id="KW-0808">Transferase</keyword>
<dbReference type="PROSITE" id="PS51081">
    <property type="entry name" value="ZF_SIAH"/>
    <property type="match status" value="1"/>
</dbReference>
<keyword evidence="8 10" id="KW-0862">Zinc</keyword>
<evidence type="ECO:0000256" key="5">
    <source>
        <dbReference type="ARBA" id="ARBA00022723"/>
    </source>
</evidence>
<evidence type="ECO:0000256" key="2">
    <source>
        <dbReference type="ARBA" id="ARBA00004906"/>
    </source>
</evidence>
<dbReference type="EMBL" id="GEBQ01014810">
    <property type="protein sequence ID" value="JAT25167.1"/>
    <property type="molecule type" value="Transcribed_RNA"/>
</dbReference>
<evidence type="ECO:0000256" key="4">
    <source>
        <dbReference type="ARBA" id="ARBA00022679"/>
    </source>
</evidence>
<comment type="domain">
    <text evidence="10">The SBD domain (substrate-binding domain) mediates the interaction with substrate proteins. It is related to the TRAF family.</text>
</comment>
<dbReference type="InterPro" id="IPR004162">
    <property type="entry name" value="SINA-like_animal"/>
</dbReference>
<reference evidence="14" key="1">
    <citation type="submission" date="2015-11" db="EMBL/GenBank/DDBJ databases">
        <title>De novo transcriptome assembly of four potential Pierce s Disease insect vectors from Arizona vineyards.</title>
        <authorList>
            <person name="Tassone E.E."/>
        </authorList>
    </citation>
    <scope>NUCLEOTIDE SEQUENCE</scope>
</reference>
<dbReference type="InterPro" id="IPR013010">
    <property type="entry name" value="Znf_SIAH"/>
</dbReference>
<dbReference type="GO" id="GO:0016567">
    <property type="term" value="P:protein ubiquitination"/>
    <property type="evidence" value="ECO:0007669"/>
    <property type="project" value="UniProtKB-UniPathway"/>
</dbReference>
<keyword evidence="5 10" id="KW-0479">Metal-binding</keyword>
<keyword evidence="7 10" id="KW-0833">Ubl conjugation pathway</keyword>
<gene>
    <name evidence="14" type="ORF">g.33266</name>
</gene>
<dbReference type="GO" id="GO:0031624">
    <property type="term" value="F:ubiquitin conjugating enzyme binding"/>
    <property type="evidence" value="ECO:0007669"/>
    <property type="project" value="TreeGrafter"/>
</dbReference>
<feature type="domain" description="SIAH-type" evidence="13">
    <location>
        <begin position="111"/>
        <end position="171"/>
    </location>
</feature>
<dbReference type="GO" id="GO:0005737">
    <property type="term" value="C:cytoplasm"/>
    <property type="evidence" value="ECO:0007669"/>
    <property type="project" value="InterPro"/>
</dbReference>
<evidence type="ECO:0000256" key="7">
    <source>
        <dbReference type="ARBA" id="ARBA00022786"/>
    </source>
</evidence>
<dbReference type="Gene3D" id="3.30.40.10">
    <property type="entry name" value="Zinc/RING finger domain, C3HC4 (zinc finger)"/>
    <property type="match status" value="2"/>
</dbReference>
<evidence type="ECO:0000256" key="6">
    <source>
        <dbReference type="ARBA" id="ARBA00022771"/>
    </source>
</evidence>